<dbReference type="GO" id="GO:0010032">
    <property type="term" value="P:meiotic chromosome condensation"/>
    <property type="evidence" value="ECO:0007669"/>
    <property type="project" value="TreeGrafter"/>
</dbReference>
<evidence type="ECO:0000256" key="1">
    <source>
        <dbReference type="ARBA" id="ARBA00004123"/>
    </source>
</evidence>
<keyword evidence="8" id="KW-1185">Reference proteome</keyword>
<dbReference type="GO" id="GO:0003682">
    <property type="term" value="F:chromatin binding"/>
    <property type="evidence" value="ECO:0007669"/>
    <property type="project" value="TreeGrafter"/>
</dbReference>
<feature type="domain" description="Condensin II complex subunit H2 N-terminal" evidence="5">
    <location>
        <begin position="8"/>
        <end position="116"/>
    </location>
</feature>
<evidence type="ECO:0000259" key="5">
    <source>
        <dbReference type="Pfam" id="PF06278"/>
    </source>
</evidence>
<gene>
    <name evidence="7" type="ORF">LSTR_LSTR002415</name>
</gene>
<evidence type="ECO:0000313" key="7">
    <source>
        <dbReference type="EMBL" id="RZF40012.1"/>
    </source>
</evidence>
<dbReference type="InterPro" id="IPR031739">
    <property type="entry name" value="Ncaph2"/>
</dbReference>
<feature type="region of interest" description="Disordered" evidence="4">
    <location>
        <begin position="134"/>
        <end position="154"/>
    </location>
</feature>
<dbReference type="InterPro" id="IPR009378">
    <property type="entry name" value="H2_N"/>
</dbReference>
<comment type="similarity">
    <text evidence="2">Belongs to the CND2 H2 (condensin-2 subunit 2) family.</text>
</comment>
<organism evidence="7 8">
    <name type="scientific">Laodelphax striatellus</name>
    <name type="common">Small brown planthopper</name>
    <name type="synonym">Delphax striatella</name>
    <dbReference type="NCBI Taxonomy" id="195883"/>
    <lineage>
        <taxon>Eukaryota</taxon>
        <taxon>Metazoa</taxon>
        <taxon>Ecdysozoa</taxon>
        <taxon>Arthropoda</taxon>
        <taxon>Hexapoda</taxon>
        <taxon>Insecta</taxon>
        <taxon>Pterygota</taxon>
        <taxon>Neoptera</taxon>
        <taxon>Paraneoptera</taxon>
        <taxon>Hemiptera</taxon>
        <taxon>Auchenorrhyncha</taxon>
        <taxon>Fulgoroidea</taxon>
        <taxon>Delphacidae</taxon>
        <taxon>Criomorphinae</taxon>
        <taxon>Laodelphax</taxon>
    </lineage>
</organism>
<dbReference type="STRING" id="195883.A0A482X2X8"/>
<protein>
    <recommendedName>
        <fullName evidence="9">Condensin-2 complex subunit H2 C-terminal domain-containing protein</fullName>
    </recommendedName>
</protein>
<dbReference type="GO" id="GO:0051306">
    <property type="term" value="P:mitotic sister chromatid separation"/>
    <property type="evidence" value="ECO:0007669"/>
    <property type="project" value="TreeGrafter"/>
</dbReference>
<dbReference type="PANTHER" id="PTHR14324">
    <property type="entry name" value="CONDENSIN-2 COMPLEX SUBUNIT H2"/>
    <property type="match status" value="1"/>
</dbReference>
<dbReference type="Pfam" id="PF16858">
    <property type="entry name" value="CNDH2_C"/>
    <property type="match status" value="1"/>
</dbReference>
<evidence type="ECO:0000313" key="8">
    <source>
        <dbReference type="Proteomes" id="UP000291343"/>
    </source>
</evidence>
<feature type="domain" description="Condensin-2 complex subunit H2 C-terminal" evidence="6">
    <location>
        <begin position="464"/>
        <end position="575"/>
    </location>
</feature>
<evidence type="ECO:0000256" key="4">
    <source>
        <dbReference type="SAM" id="MobiDB-lite"/>
    </source>
</evidence>
<name>A0A482X2X8_LAOST</name>
<dbReference type="OrthoDB" id="10038475at2759"/>
<feature type="region of interest" description="Disordered" evidence="4">
    <location>
        <begin position="202"/>
        <end position="223"/>
    </location>
</feature>
<comment type="caution">
    <text evidence="7">The sequence shown here is derived from an EMBL/GenBank/DDBJ whole genome shotgun (WGS) entry which is preliminary data.</text>
</comment>
<dbReference type="InParanoid" id="A0A482X2X8"/>
<sequence>MSHDDSGFKALLKPIQDITRNNGDMDLCRHLEQYLSHITDVVNQSLACMNFAEAAYLLQNSANIYSKKVDLLWAFVISLVEALGKSKQKQDEEDEKGEEGGGGQPQAKKKRTPATLSTEDLDFIEAVCSKQPLDIKPKANQPDPEKKSKIVLNATTKGKPKEGVSCWIYDESNEPIGKKEEFRLHWRLLSSGILQEEFINERKRSRRRENVEQDDYDDGIEPMAFDEPPVDDESLHAEVEQIMQVDNCIPIEEEKEDVFAAGQIREKENIVHLVDVKKKAWEPSLFDQNMPEKPLRKRKVTKPPEVVDEANNKKEKRKRKMCELDQDANSYLVIDWMIEQYVKGSKESDLLELEFLTAFKAERQLKRQIQLRRRRNYNELVVRQAARSPSPNFRGFDEMDPESDDEGGGFNGFVEDRFDDNVGDIDLLPDLRLEDNEVGPQEGSYENEAVKTMQAYQQRELENDAREMAALADRVSQWHQLIRPKLELAEQRSAFRIHDYGTVVLNAIPGEEGTVIGFSDVVAGYPREEVARTFLSTLCLTNTENLELIKTGKEEMPMDCLQLKLLSRVRHHEEMHEKMIESQFS</sequence>
<dbReference type="Proteomes" id="UP000291343">
    <property type="component" value="Unassembled WGS sequence"/>
</dbReference>
<proteinExistence type="inferred from homology"/>
<dbReference type="InterPro" id="IPR031737">
    <property type="entry name" value="CNDH2_C"/>
</dbReference>
<dbReference type="AlphaFoldDB" id="A0A482X2X8"/>
<evidence type="ECO:0000259" key="6">
    <source>
        <dbReference type="Pfam" id="PF16858"/>
    </source>
</evidence>
<keyword evidence="3" id="KW-0539">Nucleus</keyword>
<comment type="subcellular location">
    <subcellularLocation>
        <location evidence="1">Nucleus</location>
    </subcellularLocation>
</comment>
<dbReference type="GO" id="GO:0000796">
    <property type="term" value="C:condensin complex"/>
    <property type="evidence" value="ECO:0007669"/>
    <property type="project" value="TreeGrafter"/>
</dbReference>
<dbReference type="EMBL" id="QKKF02019433">
    <property type="protein sequence ID" value="RZF40012.1"/>
    <property type="molecule type" value="Genomic_DNA"/>
</dbReference>
<evidence type="ECO:0000256" key="3">
    <source>
        <dbReference type="ARBA" id="ARBA00023242"/>
    </source>
</evidence>
<dbReference type="PANTHER" id="PTHR14324:SF3">
    <property type="entry name" value="CONDENSIN-2 COMPLEX SUBUNIT H2"/>
    <property type="match status" value="1"/>
</dbReference>
<reference evidence="7 8" key="1">
    <citation type="journal article" date="2017" name="Gigascience">
        <title>Genome sequence of the small brown planthopper, Laodelphax striatellus.</title>
        <authorList>
            <person name="Zhu J."/>
            <person name="Jiang F."/>
            <person name="Wang X."/>
            <person name="Yang P."/>
            <person name="Bao Y."/>
            <person name="Zhao W."/>
            <person name="Wang W."/>
            <person name="Lu H."/>
            <person name="Wang Q."/>
            <person name="Cui N."/>
            <person name="Li J."/>
            <person name="Chen X."/>
            <person name="Luo L."/>
            <person name="Yu J."/>
            <person name="Kang L."/>
            <person name="Cui F."/>
        </authorList>
    </citation>
    <scope>NUCLEOTIDE SEQUENCE [LARGE SCALE GENOMIC DNA]</scope>
    <source>
        <strain evidence="7">Lst14</strain>
    </source>
</reference>
<feature type="compositionally biased region" description="Basic and acidic residues" evidence="4">
    <location>
        <begin position="134"/>
        <end position="148"/>
    </location>
</feature>
<dbReference type="Pfam" id="PF06278">
    <property type="entry name" value="CNDH2_N"/>
    <property type="match status" value="1"/>
</dbReference>
<accession>A0A482X2X8</accession>
<feature type="region of interest" description="Disordered" evidence="4">
    <location>
        <begin position="86"/>
        <end position="115"/>
    </location>
</feature>
<dbReference type="GO" id="GO:0005634">
    <property type="term" value="C:nucleus"/>
    <property type="evidence" value="ECO:0007669"/>
    <property type="project" value="UniProtKB-SubCell"/>
</dbReference>
<evidence type="ECO:0000256" key="2">
    <source>
        <dbReference type="ARBA" id="ARBA00007844"/>
    </source>
</evidence>
<evidence type="ECO:0008006" key="9">
    <source>
        <dbReference type="Google" id="ProtNLM"/>
    </source>
</evidence>